<dbReference type="CDD" id="cd16936">
    <property type="entry name" value="HATPase_RsbW-like"/>
    <property type="match status" value="1"/>
</dbReference>
<dbReference type="Pfam" id="PF13581">
    <property type="entry name" value="HATPase_c_2"/>
    <property type="match status" value="1"/>
</dbReference>
<keyword evidence="5" id="KW-0067">ATP-binding</keyword>
<keyword evidence="1" id="KW-0723">Serine/threonine-protein kinase</keyword>
<evidence type="ECO:0000256" key="2">
    <source>
        <dbReference type="ARBA" id="ARBA00022679"/>
    </source>
</evidence>
<name>A0A072NLH2_SCHAZ</name>
<dbReference type="Proteomes" id="UP000027936">
    <property type="component" value="Unassembled WGS sequence"/>
</dbReference>
<dbReference type="EMBL" id="JJRY01000012">
    <property type="protein sequence ID" value="KEF37768.1"/>
    <property type="molecule type" value="Genomic_DNA"/>
</dbReference>
<dbReference type="RefSeq" id="WP_035196543.1">
    <property type="nucleotide sequence ID" value="NZ_JJRY01000012.1"/>
</dbReference>
<evidence type="ECO:0000256" key="1">
    <source>
        <dbReference type="ARBA" id="ARBA00022527"/>
    </source>
</evidence>
<dbReference type="SUPFAM" id="SSF55874">
    <property type="entry name" value="ATPase domain of HSP90 chaperone/DNA topoisomerase II/histidine kinase"/>
    <property type="match status" value="1"/>
</dbReference>
<gene>
    <name evidence="7" type="ORF">M670_03072</name>
</gene>
<dbReference type="AlphaFoldDB" id="A0A072NLH2"/>
<dbReference type="InterPro" id="IPR036890">
    <property type="entry name" value="HATPase_C_sf"/>
</dbReference>
<keyword evidence="4 7" id="KW-0418">Kinase</keyword>
<dbReference type="OrthoDB" id="9798941at2"/>
<dbReference type="InterPro" id="IPR050267">
    <property type="entry name" value="Anti-sigma-factor_SerPK"/>
</dbReference>
<keyword evidence="2" id="KW-0808">Transferase</keyword>
<dbReference type="InterPro" id="IPR003594">
    <property type="entry name" value="HATPase_dom"/>
</dbReference>
<keyword evidence="3" id="KW-0547">Nucleotide-binding</keyword>
<sequence length="139" mass="15981">MNFPQSLNMQILSVFGEEKKVLQKMDELFFSFSFLEKDIQEFKAAVAEACINAIEHGNLENKDLPILIKITLTEQMATCTVCDRGSGFPSIKQTDFNFDRGWGLKIIESFVDHWTMDKPLVDDFSFCITFEKSFNNFKG</sequence>
<evidence type="ECO:0000256" key="5">
    <source>
        <dbReference type="ARBA" id="ARBA00022840"/>
    </source>
</evidence>
<comment type="caution">
    <text evidence="7">The sequence shown here is derived from an EMBL/GenBank/DDBJ whole genome shotgun (WGS) entry which is preliminary data.</text>
</comment>
<evidence type="ECO:0000313" key="8">
    <source>
        <dbReference type="Proteomes" id="UP000027936"/>
    </source>
</evidence>
<evidence type="ECO:0000256" key="3">
    <source>
        <dbReference type="ARBA" id="ARBA00022741"/>
    </source>
</evidence>
<evidence type="ECO:0000313" key="7">
    <source>
        <dbReference type="EMBL" id="KEF37768.1"/>
    </source>
</evidence>
<feature type="domain" description="Histidine kinase/HSP90-like ATPase" evidence="6">
    <location>
        <begin position="31"/>
        <end position="116"/>
    </location>
</feature>
<dbReference type="GO" id="GO:0005524">
    <property type="term" value="F:ATP binding"/>
    <property type="evidence" value="ECO:0007669"/>
    <property type="project" value="UniProtKB-KW"/>
</dbReference>
<evidence type="ECO:0000259" key="6">
    <source>
        <dbReference type="Pfam" id="PF13581"/>
    </source>
</evidence>
<evidence type="ECO:0000256" key="4">
    <source>
        <dbReference type="ARBA" id="ARBA00022777"/>
    </source>
</evidence>
<accession>A0A072NLH2</accession>
<proteinExistence type="predicted"/>
<dbReference type="Gene3D" id="3.30.565.10">
    <property type="entry name" value="Histidine kinase-like ATPase, C-terminal domain"/>
    <property type="match status" value="1"/>
</dbReference>
<dbReference type="GO" id="GO:0004674">
    <property type="term" value="F:protein serine/threonine kinase activity"/>
    <property type="evidence" value="ECO:0007669"/>
    <property type="project" value="UniProtKB-KW"/>
</dbReference>
<dbReference type="PANTHER" id="PTHR35526:SF3">
    <property type="entry name" value="ANTI-SIGMA-F FACTOR RSBW"/>
    <property type="match status" value="1"/>
</dbReference>
<dbReference type="PANTHER" id="PTHR35526">
    <property type="entry name" value="ANTI-SIGMA-F FACTOR RSBW-RELATED"/>
    <property type="match status" value="1"/>
</dbReference>
<organism evidence="7 8">
    <name type="scientific">Schinkia azotoformans MEV2011</name>
    <dbReference type="NCBI Taxonomy" id="1348973"/>
    <lineage>
        <taxon>Bacteria</taxon>
        <taxon>Bacillati</taxon>
        <taxon>Bacillota</taxon>
        <taxon>Bacilli</taxon>
        <taxon>Bacillales</taxon>
        <taxon>Bacillaceae</taxon>
        <taxon>Calidifontibacillus/Schinkia group</taxon>
        <taxon>Schinkia</taxon>
    </lineage>
</organism>
<reference evidence="7 8" key="1">
    <citation type="submission" date="2014-04" db="EMBL/GenBank/DDBJ databases">
        <title>Draft genome sequence of Bacillus azotoformans MEV2011, a (co-) denitrifying strain unable to grow in the presence of oxygen.</title>
        <authorList>
            <person name="Nielsen M."/>
            <person name="Schreiber L."/>
            <person name="Finster K."/>
            <person name="Schramm A."/>
        </authorList>
    </citation>
    <scope>NUCLEOTIDE SEQUENCE [LARGE SCALE GENOMIC DNA]</scope>
    <source>
        <strain evidence="7 8">MEV2011</strain>
    </source>
</reference>
<dbReference type="PATRIC" id="fig|1348973.3.peg.2972"/>
<protein>
    <submittedName>
        <fullName evidence="7">Anti-sigma regulatory factor (Ser/Thr protein kinase)</fullName>
    </submittedName>
</protein>